<feature type="coiled-coil region" evidence="7">
    <location>
        <begin position="172"/>
        <end position="199"/>
    </location>
</feature>
<evidence type="ECO:0000256" key="9">
    <source>
        <dbReference type="SAM" id="Phobius"/>
    </source>
</evidence>
<evidence type="ECO:0000313" key="11">
    <source>
        <dbReference type="Proteomes" id="UP000749559"/>
    </source>
</evidence>
<evidence type="ECO:0000256" key="7">
    <source>
        <dbReference type="SAM" id="Coils"/>
    </source>
</evidence>
<reference evidence="10" key="1">
    <citation type="submission" date="2022-03" db="EMBL/GenBank/DDBJ databases">
        <authorList>
            <person name="Martin C."/>
        </authorList>
    </citation>
    <scope>NUCLEOTIDE SEQUENCE</scope>
</reference>
<keyword evidence="5 7" id="KW-0175">Coiled coil</keyword>
<dbReference type="Pfam" id="PF10267">
    <property type="entry name" value="Tmemb_cc2"/>
    <property type="match status" value="1"/>
</dbReference>
<evidence type="ECO:0000256" key="3">
    <source>
        <dbReference type="ARBA" id="ARBA00022692"/>
    </source>
</evidence>
<organism evidence="10 11">
    <name type="scientific">Owenia fusiformis</name>
    <name type="common">Polychaete worm</name>
    <dbReference type="NCBI Taxonomy" id="6347"/>
    <lineage>
        <taxon>Eukaryota</taxon>
        <taxon>Metazoa</taxon>
        <taxon>Spiralia</taxon>
        <taxon>Lophotrochozoa</taxon>
        <taxon>Annelida</taxon>
        <taxon>Polychaeta</taxon>
        <taxon>Sedentaria</taxon>
        <taxon>Canalipalpata</taxon>
        <taxon>Sabellida</taxon>
        <taxon>Oweniida</taxon>
        <taxon>Oweniidae</taxon>
        <taxon>Owenia</taxon>
    </lineage>
</organism>
<comment type="similarity">
    <text evidence="2">Belongs to the TEX28 family.</text>
</comment>
<evidence type="ECO:0000256" key="5">
    <source>
        <dbReference type="ARBA" id="ARBA00023054"/>
    </source>
</evidence>
<evidence type="ECO:0000256" key="6">
    <source>
        <dbReference type="ARBA" id="ARBA00023136"/>
    </source>
</evidence>
<sequence length="569" mass="63726">MDPNLSRRLSLPIAALRKKSDTNLRAGNVKRSRSPLLTKKPKSVDPSAHLQAGRARSQTSENLLNSPASGSLDGARSENDLDFAVEHSSNSTANGGPGSIDGITDELDGHHVDPQKTKAAMEHLQHKMQKTVSLIKNEQKTKEENVNEYLKLAASADKQQLTRIKAVFEKKNQKSTQTIAQYQRKLENYTKRLEDIEKYGVSDHKQTKERLRDMGQGLRDMGANIKDGLTGFSGKISAKSTPVPSPATTNTRTIVSKPREFAHLIKNKFGSADNINDIKILEESRGSNEDSHSGNERLAGERTSGTLPANFSDTERAASFKYGSDDEVASSITSGSGPSAAQSSSPRQHSQHNSSQHNLPSVQQFDMEVLLREHMREMQSNIQKSISDNVDNLRAEMQANHACFQQALEEERFRYQRQEEQMNDLTELHQHEITNLKQELTSMEEKMDYQLEERTRDIHEALENCQTRITKMELQQQQQQLISMEGIENSNARVFITKLINMVLAILVVLLVAVSTLANILGPFLTSRLRILSTVALIGCSVAVWRHWPLIIDNLNILREHFSGLFSSQ</sequence>
<comment type="subcellular location">
    <subcellularLocation>
        <location evidence="1">Membrane</location>
    </subcellularLocation>
</comment>
<dbReference type="PANTHER" id="PTHR17613">
    <property type="entry name" value="CEREBRAL PROTEIN-11-RELATED"/>
    <property type="match status" value="1"/>
</dbReference>
<dbReference type="GO" id="GO:0016020">
    <property type="term" value="C:membrane"/>
    <property type="evidence" value="ECO:0007669"/>
    <property type="project" value="UniProtKB-SubCell"/>
</dbReference>
<feature type="compositionally biased region" description="Polar residues" evidence="8">
    <location>
        <begin position="303"/>
        <end position="312"/>
    </location>
</feature>
<comment type="caution">
    <text evidence="10">The sequence shown here is derived from an EMBL/GenBank/DDBJ whole genome shotgun (WGS) entry which is preliminary data.</text>
</comment>
<dbReference type="EMBL" id="CAIIXF020000001">
    <property type="protein sequence ID" value="CAH1775884.1"/>
    <property type="molecule type" value="Genomic_DNA"/>
</dbReference>
<evidence type="ECO:0000313" key="10">
    <source>
        <dbReference type="EMBL" id="CAH1775884.1"/>
    </source>
</evidence>
<dbReference type="AlphaFoldDB" id="A0A8S4N4W2"/>
<evidence type="ECO:0008006" key="12">
    <source>
        <dbReference type="Google" id="ProtNLM"/>
    </source>
</evidence>
<dbReference type="Proteomes" id="UP000749559">
    <property type="component" value="Unassembled WGS sequence"/>
</dbReference>
<dbReference type="GO" id="GO:0012505">
    <property type="term" value="C:endomembrane system"/>
    <property type="evidence" value="ECO:0007669"/>
    <property type="project" value="TreeGrafter"/>
</dbReference>
<protein>
    <recommendedName>
        <fullName evidence="12">TMCC3</fullName>
    </recommendedName>
</protein>
<feature type="compositionally biased region" description="Basic and acidic residues" evidence="8">
    <location>
        <begin position="283"/>
        <end position="300"/>
    </location>
</feature>
<feature type="compositionally biased region" description="Low complexity" evidence="8">
    <location>
        <begin position="334"/>
        <end position="361"/>
    </location>
</feature>
<keyword evidence="6 9" id="KW-0472">Membrane</keyword>
<evidence type="ECO:0000256" key="1">
    <source>
        <dbReference type="ARBA" id="ARBA00004370"/>
    </source>
</evidence>
<dbReference type="PANTHER" id="PTHR17613:SF14">
    <property type="entry name" value="DEMENTIN, ISOFORM H"/>
    <property type="match status" value="1"/>
</dbReference>
<keyword evidence="4 9" id="KW-1133">Transmembrane helix</keyword>
<proteinExistence type="inferred from homology"/>
<feature type="region of interest" description="Disordered" evidence="8">
    <location>
        <begin position="327"/>
        <end position="362"/>
    </location>
</feature>
<keyword evidence="11" id="KW-1185">Reference proteome</keyword>
<feature type="compositionally biased region" description="Polar residues" evidence="8">
    <location>
        <begin position="56"/>
        <end position="69"/>
    </location>
</feature>
<feature type="coiled-coil region" evidence="7">
    <location>
        <begin position="408"/>
        <end position="453"/>
    </location>
</feature>
<dbReference type="InterPro" id="IPR019394">
    <property type="entry name" value="TEX28/TMCC"/>
</dbReference>
<feature type="region of interest" description="Disordered" evidence="8">
    <location>
        <begin position="18"/>
        <end position="111"/>
    </location>
</feature>
<name>A0A8S4N4W2_OWEFU</name>
<evidence type="ECO:0000256" key="2">
    <source>
        <dbReference type="ARBA" id="ARBA00008108"/>
    </source>
</evidence>
<evidence type="ECO:0000256" key="8">
    <source>
        <dbReference type="SAM" id="MobiDB-lite"/>
    </source>
</evidence>
<evidence type="ECO:0000256" key="4">
    <source>
        <dbReference type="ARBA" id="ARBA00022989"/>
    </source>
</evidence>
<feature type="transmembrane region" description="Helical" evidence="9">
    <location>
        <begin position="499"/>
        <end position="522"/>
    </location>
</feature>
<feature type="region of interest" description="Disordered" evidence="8">
    <location>
        <begin position="283"/>
        <end position="312"/>
    </location>
</feature>
<keyword evidence="3 9" id="KW-0812">Transmembrane</keyword>
<accession>A0A8S4N4W2</accession>
<gene>
    <name evidence="10" type="ORF">OFUS_LOCUS3127</name>
</gene>
<dbReference type="OrthoDB" id="1323at2759"/>